<keyword evidence="2" id="KW-1185">Reference proteome</keyword>
<comment type="caution">
    <text evidence="1">The sequence shown here is derived from an EMBL/GenBank/DDBJ whole genome shotgun (WGS) entry which is preliminary data.</text>
</comment>
<organism evidence="1 2">
    <name type="scientific">Clostridium carboxidivorans P7</name>
    <dbReference type="NCBI Taxonomy" id="536227"/>
    <lineage>
        <taxon>Bacteria</taxon>
        <taxon>Bacillati</taxon>
        <taxon>Bacillota</taxon>
        <taxon>Clostridia</taxon>
        <taxon>Eubacteriales</taxon>
        <taxon>Clostridiaceae</taxon>
        <taxon>Clostridium</taxon>
    </lineage>
</organism>
<evidence type="ECO:0000313" key="2">
    <source>
        <dbReference type="Proteomes" id="UP000004198"/>
    </source>
</evidence>
<dbReference type="InterPro" id="IPR023430">
    <property type="entry name" value="Pept_HybD-like_dom_sf"/>
</dbReference>
<dbReference type="InterPro" id="IPR009665">
    <property type="entry name" value="YyaC"/>
</dbReference>
<dbReference type="Proteomes" id="UP000004198">
    <property type="component" value="Unassembled WGS sequence"/>
</dbReference>
<dbReference type="OrthoDB" id="9815953at2"/>
<dbReference type="NCBIfam" id="TIGR02841">
    <property type="entry name" value="spore_YyaC"/>
    <property type="match status" value="1"/>
</dbReference>
<evidence type="ECO:0000313" key="1">
    <source>
        <dbReference type="EMBL" id="EET87703.1"/>
    </source>
</evidence>
<dbReference type="EMBL" id="ACVI01000025">
    <property type="protein sequence ID" value="EET87703.1"/>
    <property type="molecule type" value="Genomic_DNA"/>
</dbReference>
<sequence length="224" mass="25176">MGLFSSIYQSRILKKEYTSSLESSYTETKSSKKFIVEKNETYYNGAAFFHELIKDNLSNLVVICIGTDKCIFDSLAPFVGSILKSRGFSLPIYGTIENPIHAVNISHSLIEIKKNHPNGFFIAIDACFSNKESQFQIHLRNYPIHPGAGVNKKLPSTGDVSIVGTIAVSNDDVKFSDIRLNDVLHMANKIADIIMEAVKSDKFDDLHKDNILNFANFKNKHHFK</sequence>
<dbReference type="Pfam" id="PF06866">
    <property type="entry name" value="DUF1256"/>
    <property type="match status" value="1"/>
</dbReference>
<proteinExistence type="predicted"/>
<accession>C6PSW4</accession>
<name>C6PSW4_9CLOT</name>
<gene>
    <name evidence="1" type="ORF">CcarbDRAFT_1881</name>
</gene>
<dbReference type="AlphaFoldDB" id="C6PSW4"/>
<protein>
    <submittedName>
        <fullName evidence="1">Sporulation protein YyaC</fullName>
    </submittedName>
</protein>
<dbReference type="SUPFAM" id="SSF53163">
    <property type="entry name" value="HybD-like"/>
    <property type="match status" value="1"/>
</dbReference>
<dbReference type="RefSeq" id="WP_007060766.1">
    <property type="nucleotide sequence ID" value="NZ_ACVI01000025.1"/>
</dbReference>
<reference evidence="1 2" key="1">
    <citation type="submission" date="2009-06" db="EMBL/GenBank/DDBJ databases">
        <title>The draft genome of Clostridium carboxidivorans P7.</title>
        <authorList>
            <consortium name="US DOE Joint Genome Institute (JGI-PGF)"/>
            <person name="Lucas S."/>
            <person name="Copeland A."/>
            <person name="Lapidus A."/>
            <person name="Glavina del Rio T."/>
            <person name="Tice H."/>
            <person name="Bruce D."/>
            <person name="Goodwin L."/>
            <person name="Pitluck S."/>
            <person name="Larimer F."/>
            <person name="Land M.L."/>
            <person name="Hauser L."/>
            <person name="Hemme C.L."/>
        </authorList>
    </citation>
    <scope>NUCLEOTIDE SEQUENCE [LARGE SCALE GENOMIC DNA]</scope>
    <source>
        <strain evidence="1 2">P7</strain>
    </source>
</reference>
<dbReference type="eggNOG" id="ENOG50313RY">
    <property type="taxonomic scope" value="Bacteria"/>
</dbReference>